<evidence type="ECO:0000313" key="3">
    <source>
        <dbReference type="Proteomes" id="UP000654993"/>
    </source>
</evidence>
<gene>
    <name evidence="2" type="ORF">PRECH8_24680</name>
</gene>
<feature type="transmembrane region" description="Helical" evidence="1">
    <location>
        <begin position="983"/>
        <end position="1009"/>
    </location>
</feature>
<comment type="caution">
    <text evidence="2">The sequence shown here is derived from an EMBL/GenBank/DDBJ whole genome shotgun (WGS) entry which is preliminary data.</text>
</comment>
<keyword evidence="1" id="KW-0812">Transmembrane</keyword>
<keyword evidence="3" id="KW-1185">Reference proteome</keyword>
<feature type="transmembrane region" description="Helical" evidence="1">
    <location>
        <begin position="331"/>
        <end position="350"/>
    </location>
</feature>
<sequence>MKLVDVSVRRPIGLLMIVLGVIALGMVSLRNLAIDLFPKIELPIAVVATSYSGAAPEEVEKLVSQPLEAALASVNGIDTISSQSQSGASIVLLMFQNGTNLDYALLEVRERIDQVKPFLPDGAGDPSVLRFDLNQLPVVQLALTGAAPERLQQIAENTIIPYLERQDGVASVNTMGGKTREILVELDIAKMASYGISTAHVVQALNAENLSGSAGVITKGEQDLQVRVEGEFESLQDIADTIIHLPTGRQIQVRDVAEIVDTYKKQSSMTLVNGEEALVLSIMKESDGNTVSVAREVRKAVEDLQSELPQGVKLSTVIDTAVYIEQSVDSVLNNMLSGAVLAVIVLLLFLRSIRTTVIIGVAIPIAIIAAFAMMYYSGQTLNVITMGGLALGVGMMVDNSIVILENIFTHRQRGASLKEAAVKGGSELAPAVIAATLTTVVVFVPMTFVQGLAADIFMPLGITVSFTLLASLAVALTVVPSMSAKLLSGRRFDYSAEQKPSRYVQFFSKFLDIYRGILRWVLGHRKTTVFGTIALLIGSFFLMPFIGASFFPDSDQGQIDITIELPSGTHLERTYEIAAQVEELLDPYEDIIDISYLSVGSSGGIGTSGGSHTASLTVLLVGKDERDVSTTQVMQELHEKTRGIPGAEITVQETMMSLGTGSPIQISVNGPEQEVLAEIAQQVVWVISEIEGVHNPTTSLADSHPELNISIDRELAAQYGLTYQQIMSQVQMAVNGQLATIYREGGYEYDVRVILPEDQRSTIADLTTMPIQTPTGQLVPLSLVAELEQIQSPTMIQRENQQRQINITSDVVGRDLGSVFADVQAAIERMNFPDGYSYSFGGQSVDMLESFTDLAIALLFSIFLIYVVMAVQFESLLFPFIIMFSLPPTFIGVVFGLFVTGTDLSLPAAIGLIVLAGIVVNNAIVLVDYINILRRKGMERYEAILEAGPSRLRPIFMTTLTTVLGLVPLALGIGEGAELQAPLAIVVIFGLLFSTMITLLLVPVVYTYLDDLSNWWKRIFRRKGRAAETSELAV</sequence>
<accession>A0A916VG99</accession>
<proteinExistence type="predicted"/>
<dbReference type="AlphaFoldDB" id="A0A916VG99"/>
<feature type="transmembrane region" description="Helical" evidence="1">
    <location>
        <begin position="383"/>
        <end position="408"/>
    </location>
</feature>
<feature type="transmembrane region" description="Helical" evidence="1">
    <location>
        <begin position="952"/>
        <end position="971"/>
    </location>
</feature>
<dbReference type="Proteomes" id="UP000654993">
    <property type="component" value="Unassembled WGS sequence"/>
</dbReference>
<dbReference type="Pfam" id="PF00873">
    <property type="entry name" value="ACR_tran"/>
    <property type="match status" value="1"/>
</dbReference>
<dbReference type="Gene3D" id="3.30.70.1320">
    <property type="entry name" value="Multidrug efflux transporter AcrB pore domain like"/>
    <property type="match status" value="1"/>
</dbReference>
<keyword evidence="1" id="KW-1133">Transmembrane helix</keyword>
<feature type="transmembrane region" description="Helical" evidence="1">
    <location>
        <begin position="880"/>
        <end position="900"/>
    </location>
</feature>
<evidence type="ECO:0000313" key="2">
    <source>
        <dbReference type="EMBL" id="GFR39172.1"/>
    </source>
</evidence>
<dbReference type="EMBL" id="BMAQ01000035">
    <property type="protein sequence ID" value="GFR39172.1"/>
    <property type="molecule type" value="Genomic_DNA"/>
</dbReference>
<feature type="transmembrane region" description="Helical" evidence="1">
    <location>
        <begin position="12"/>
        <end position="29"/>
    </location>
</feature>
<feature type="transmembrane region" description="Helical" evidence="1">
    <location>
        <begin position="357"/>
        <end position="377"/>
    </location>
</feature>
<organism evidence="2 3">
    <name type="scientific">Insulibacter thermoxylanivorax</name>
    <dbReference type="NCBI Taxonomy" id="2749268"/>
    <lineage>
        <taxon>Bacteria</taxon>
        <taxon>Bacillati</taxon>
        <taxon>Bacillota</taxon>
        <taxon>Bacilli</taxon>
        <taxon>Bacillales</taxon>
        <taxon>Paenibacillaceae</taxon>
        <taxon>Insulibacter</taxon>
    </lineage>
</organism>
<dbReference type="SUPFAM" id="SSF82866">
    <property type="entry name" value="Multidrug efflux transporter AcrB transmembrane domain"/>
    <property type="match status" value="2"/>
</dbReference>
<dbReference type="SUPFAM" id="SSF82693">
    <property type="entry name" value="Multidrug efflux transporter AcrB pore domain, PN1, PN2, PC1 and PC2 subdomains"/>
    <property type="match status" value="3"/>
</dbReference>
<dbReference type="PANTHER" id="PTHR32063">
    <property type="match status" value="1"/>
</dbReference>
<dbReference type="Gene3D" id="3.30.70.1430">
    <property type="entry name" value="Multidrug efflux transporter AcrB pore domain"/>
    <property type="match status" value="2"/>
</dbReference>
<evidence type="ECO:0000256" key="1">
    <source>
        <dbReference type="SAM" id="Phobius"/>
    </source>
</evidence>
<dbReference type="PRINTS" id="PR00702">
    <property type="entry name" value="ACRIFLAVINRP"/>
</dbReference>
<dbReference type="InterPro" id="IPR001036">
    <property type="entry name" value="Acrflvin-R"/>
</dbReference>
<feature type="transmembrane region" description="Helical" evidence="1">
    <location>
        <begin position="456"/>
        <end position="479"/>
    </location>
</feature>
<reference evidence="2" key="1">
    <citation type="submission" date="2020-08" db="EMBL/GenBank/DDBJ databases">
        <authorList>
            <person name="Uke A."/>
            <person name="Chhe C."/>
            <person name="Baramee S."/>
            <person name="Kosugi A."/>
        </authorList>
    </citation>
    <scope>NUCLEOTIDE SEQUENCE</scope>
    <source>
        <strain evidence="2">DA-C8</strain>
    </source>
</reference>
<dbReference type="GO" id="GO:0005886">
    <property type="term" value="C:plasma membrane"/>
    <property type="evidence" value="ECO:0007669"/>
    <property type="project" value="TreeGrafter"/>
</dbReference>
<dbReference type="PANTHER" id="PTHR32063:SF0">
    <property type="entry name" value="SWARMING MOTILITY PROTEIN SWRC"/>
    <property type="match status" value="1"/>
</dbReference>
<dbReference type="Gene3D" id="1.20.1640.10">
    <property type="entry name" value="Multidrug efflux transporter AcrB transmembrane domain"/>
    <property type="match status" value="2"/>
</dbReference>
<dbReference type="Gene3D" id="3.30.70.1440">
    <property type="entry name" value="Multidrug efflux transporter AcrB pore domain"/>
    <property type="match status" value="1"/>
</dbReference>
<dbReference type="Gene3D" id="3.30.2090.10">
    <property type="entry name" value="Multidrug efflux transporter AcrB TolC docking domain, DN and DC subdomains"/>
    <property type="match status" value="2"/>
</dbReference>
<feature type="transmembrane region" description="Helical" evidence="1">
    <location>
        <begin position="428"/>
        <end position="450"/>
    </location>
</feature>
<dbReference type="SUPFAM" id="SSF82714">
    <property type="entry name" value="Multidrug efflux transporter AcrB TolC docking domain, DN and DC subdomains"/>
    <property type="match status" value="2"/>
</dbReference>
<feature type="transmembrane region" description="Helical" evidence="1">
    <location>
        <begin position="906"/>
        <end position="931"/>
    </location>
</feature>
<feature type="transmembrane region" description="Helical" evidence="1">
    <location>
        <begin position="529"/>
        <end position="551"/>
    </location>
</feature>
<dbReference type="RefSeq" id="WP_200967379.1">
    <property type="nucleotide sequence ID" value="NZ_BMAQ01000035.1"/>
</dbReference>
<name>A0A916VG99_9BACL</name>
<reference evidence="2" key="2">
    <citation type="journal article" date="2021" name="Data Brief">
        <title>Draft genome sequence data of the facultative, thermophilic, xylanolytic bacterium Paenibacillus sp. strain DA-C8.</title>
        <authorList>
            <person name="Chhe C."/>
            <person name="Uke A."/>
            <person name="Baramee S."/>
            <person name="Ungkulpasvich U."/>
            <person name="Tachaapaikoon C."/>
            <person name="Pason P."/>
            <person name="Waeonukul R."/>
            <person name="Ratanakhanokchai K."/>
            <person name="Kosugi A."/>
        </authorList>
    </citation>
    <scope>NUCLEOTIDE SEQUENCE</scope>
    <source>
        <strain evidence="2">DA-C8</strain>
    </source>
</reference>
<dbReference type="InterPro" id="IPR027463">
    <property type="entry name" value="AcrB_DN_DC_subdom"/>
</dbReference>
<feature type="transmembrane region" description="Helical" evidence="1">
    <location>
        <begin position="854"/>
        <end position="873"/>
    </location>
</feature>
<keyword evidence="1" id="KW-0472">Membrane</keyword>
<dbReference type="GO" id="GO:0042910">
    <property type="term" value="F:xenobiotic transmembrane transporter activity"/>
    <property type="evidence" value="ECO:0007669"/>
    <property type="project" value="TreeGrafter"/>
</dbReference>
<protein>
    <submittedName>
        <fullName evidence="2">Multidrug ABC transporter</fullName>
    </submittedName>
</protein>